<dbReference type="RefSeq" id="WP_306982275.1">
    <property type="nucleotide sequence ID" value="NZ_JAUSZV010000005.1"/>
</dbReference>
<name>A0AAW8FPQ7_9ACTN</name>
<keyword evidence="3" id="KW-0812">Transmembrane</keyword>
<accession>A0AAW8FPQ7</accession>
<evidence type="ECO:0000256" key="3">
    <source>
        <dbReference type="SAM" id="Phobius"/>
    </source>
</evidence>
<dbReference type="AlphaFoldDB" id="A0AAW8FPQ7"/>
<keyword evidence="3" id="KW-0472">Membrane</keyword>
<feature type="region of interest" description="Disordered" evidence="2">
    <location>
        <begin position="1"/>
        <end position="25"/>
    </location>
</feature>
<feature type="transmembrane region" description="Helical" evidence="3">
    <location>
        <begin position="297"/>
        <end position="318"/>
    </location>
</feature>
<evidence type="ECO:0000313" key="5">
    <source>
        <dbReference type="Proteomes" id="UP001234216"/>
    </source>
</evidence>
<comment type="caution">
    <text evidence="4">The sequence shown here is derived from an EMBL/GenBank/DDBJ whole genome shotgun (WGS) entry which is preliminary data.</text>
</comment>
<dbReference type="Proteomes" id="UP001234216">
    <property type="component" value="Unassembled WGS sequence"/>
</dbReference>
<feature type="compositionally biased region" description="Polar residues" evidence="2">
    <location>
        <begin position="230"/>
        <end position="247"/>
    </location>
</feature>
<dbReference type="EMBL" id="JAUSZV010000005">
    <property type="protein sequence ID" value="MDQ0911096.1"/>
    <property type="molecule type" value="Genomic_DNA"/>
</dbReference>
<feature type="region of interest" description="Disordered" evidence="2">
    <location>
        <begin position="189"/>
        <end position="247"/>
    </location>
</feature>
<keyword evidence="1" id="KW-0175">Coiled coil</keyword>
<evidence type="ECO:0000256" key="2">
    <source>
        <dbReference type="SAM" id="MobiDB-lite"/>
    </source>
</evidence>
<feature type="coiled-coil region" evidence="1">
    <location>
        <begin position="76"/>
        <end position="188"/>
    </location>
</feature>
<feature type="transmembrane region" description="Helical" evidence="3">
    <location>
        <begin position="330"/>
        <end position="352"/>
    </location>
</feature>
<keyword evidence="3" id="KW-1133">Transmembrane helix</keyword>
<feature type="transmembrane region" description="Helical" evidence="3">
    <location>
        <begin position="261"/>
        <end position="285"/>
    </location>
</feature>
<protein>
    <submittedName>
        <fullName evidence="4">Uncharacterized protein</fullName>
    </submittedName>
</protein>
<organism evidence="4 5">
    <name type="scientific">Streptomyces canus</name>
    <dbReference type="NCBI Taxonomy" id="58343"/>
    <lineage>
        <taxon>Bacteria</taxon>
        <taxon>Bacillati</taxon>
        <taxon>Actinomycetota</taxon>
        <taxon>Actinomycetes</taxon>
        <taxon>Kitasatosporales</taxon>
        <taxon>Streptomycetaceae</taxon>
        <taxon>Streptomyces</taxon>
        <taxon>Streptomyces aurantiacus group</taxon>
    </lineage>
</organism>
<sequence>MDKSPDSLAGEIRLSGTASDHGGVYQAGRDQTVTHFSVHVGTAPGPLGSAQIDRRVTTQAAQQHAQRVIEALALAVEHFRKRCVELAEEARRARAEGRREALREVQEKLRDAELRVIRAQEKKREAERERERLEALVARTRYEAEAERRQPTPVWGQPDDERTFEDVLASADDELKLIRAELRTLASDLGRGEAPSGGNGVVSGEVVPEPRSSQNLADTGPETALPVGSPKSSTGRSGSQAASTGSQRLAPTVRLGLVRRYLGRVFFVAAGLPMPMAGAAIRAVYSREPGVAVVWSVLFPVAAGILAVAAVSLLILFARLAYAWPKDDGSIALSCFFHAALGVALLVVGIFLSPSTAPLLTDCGRLIAEYVGPL</sequence>
<proteinExistence type="predicted"/>
<evidence type="ECO:0000256" key="1">
    <source>
        <dbReference type="SAM" id="Coils"/>
    </source>
</evidence>
<gene>
    <name evidence="4" type="ORF">QFZ22_007081</name>
</gene>
<feature type="compositionally biased region" description="Low complexity" evidence="2">
    <location>
        <begin position="202"/>
        <end position="213"/>
    </location>
</feature>
<reference evidence="4" key="1">
    <citation type="submission" date="2023-07" db="EMBL/GenBank/DDBJ databases">
        <title>Comparative genomics of wheat-associated soil bacteria to identify genetic determinants of phenazine resistance.</title>
        <authorList>
            <person name="Mouncey N."/>
        </authorList>
    </citation>
    <scope>NUCLEOTIDE SEQUENCE</scope>
    <source>
        <strain evidence="4">V4I22</strain>
    </source>
</reference>
<evidence type="ECO:0000313" key="4">
    <source>
        <dbReference type="EMBL" id="MDQ0911096.1"/>
    </source>
</evidence>